<keyword evidence="5" id="KW-1185">Reference proteome</keyword>
<feature type="region of interest" description="Disordered" evidence="1">
    <location>
        <begin position="1"/>
        <end position="29"/>
    </location>
</feature>
<name>A0A4Q4ZBK3_9ACTN</name>
<evidence type="ECO:0000313" key="5">
    <source>
        <dbReference type="Proteomes" id="UP000295198"/>
    </source>
</evidence>
<feature type="domain" description="Potassium channel" evidence="3">
    <location>
        <begin position="110"/>
        <end position="190"/>
    </location>
</feature>
<dbReference type="SUPFAM" id="SSF81324">
    <property type="entry name" value="Voltage-gated potassium channels"/>
    <property type="match status" value="1"/>
</dbReference>
<proteinExistence type="predicted"/>
<dbReference type="AlphaFoldDB" id="A0A4Q4ZBK3"/>
<feature type="compositionally biased region" description="Basic and acidic residues" evidence="1">
    <location>
        <begin position="9"/>
        <end position="26"/>
    </location>
</feature>
<keyword evidence="4" id="KW-0813">Transport</keyword>
<evidence type="ECO:0000313" key="4">
    <source>
        <dbReference type="EMBL" id="RYP85038.1"/>
    </source>
</evidence>
<gene>
    <name evidence="4" type="ORF">EKO23_13700</name>
</gene>
<keyword evidence="2" id="KW-1133">Transmembrane helix</keyword>
<evidence type="ECO:0000259" key="3">
    <source>
        <dbReference type="Pfam" id="PF07885"/>
    </source>
</evidence>
<organism evidence="4 5">
    <name type="scientific">Nocardioides guangzhouensis</name>
    <dbReference type="NCBI Taxonomy" id="2497878"/>
    <lineage>
        <taxon>Bacteria</taxon>
        <taxon>Bacillati</taxon>
        <taxon>Actinomycetota</taxon>
        <taxon>Actinomycetes</taxon>
        <taxon>Propionibacteriales</taxon>
        <taxon>Nocardioidaceae</taxon>
        <taxon>Nocardioides</taxon>
    </lineage>
</organism>
<dbReference type="GO" id="GO:0034220">
    <property type="term" value="P:monoatomic ion transmembrane transport"/>
    <property type="evidence" value="ECO:0007669"/>
    <property type="project" value="UniProtKB-KW"/>
</dbReference>
<dbReference type="InterPro" id="IPR013099">
    <property type="entry name" value="K_chnl_dom"/>
</dbReference>
<evidence type="ECO:0000256" key="1">
    <source>
        <dbReference type="SAM" id="MobiDB-lite"/>
    </source>
</evidence>
<dbReference type="EMBL" id="SDKM01000019">
    <property type="protein sequence ID" value="RYP85038.1"/>
    <property type="molecule type" value="Genomic_DNA"/>
</dbReference>
<keyword evidence="4" id="KW-0407">Ion channel</keyword>
<comment type="caution">
    <text evidence="4">The sequence shown here is derived from an EMBL/GenBank/DDBJ whole genome shotgun (WGS) entry which is preliminary data.</text>
</comment>
<keyword evidence="2" id="KW-0812">Transmembrane</keyword>
<dbReference type="Proteomes" id="UP000295198">
    <property type="component" value="Unassembled WGS sequence"/>
</dbReference>
<feature type="transmembrane region" description="Helical" evidence="2">
    <location>
        <begin position="43"/>
        <end position="64"/>
    </location>
</feature>
<feature type="transmembrane region" description="Helical" evidence="2">
    <location>
        <begin position="70"/>
        <end position="91"/>
    </location>
</feature>
<dbReference type="Gene3D" id="1.10.287.70">
    <property type="match status" value="1"/>
</dbReference>
<keyword evidence="2" id="KW-0472">Membrane</keyword>
<reference evidence="4 5" key="1">
    <citation type="submission" date="2019-01" db="EMBL/GenBank/DDBJ databases">
        <title>Nocardioides guangzhouensis sp. nov., an actinobacterium isolated from soil.</title>
        <authorList>
            <person name="Fu Y."/>
            <person name="Cai Y."/>
            <person name="Lin Z."/>
            <person name="Chen P."/>
        </authorList>
    </citation>
    <scope>NUCLEOTIDE SEQUENCE [LARGE SCALE GENOMIC DNA]</scope>
    <source>
        <strain evidence="4 5">130</strain>
    </source>
</reference>
<keyword evidence="4" id="KW-0406">Ion transport</keyword>
<feature type="transmembrane region" description="Helical" evidence="2">
    <location>
        <begin position="103"/>
        <end position="124"/>
    </location>
</feature>
<protein>
    <submittedName>
        <fullName evidence="4">Two pore domain potassium channel family protein</fullName>
    </submittedName>
</protein>
<feature type="transmembrane region" description="Helical" evidence="2">
    <location>
        <begin position="166"/>
        <end position="187"/>
    </location>
</feature>
<sequence length="213" mass="23558">MPQRGPRGAARDHPLRVNQPRPREGNVGHVVEDDEVPKGVSRWLRLLAIVVLTVVVYFIVPVQYESTADVARRTAGAAVLSVALIWGMLYQIRIHVDDSSRRLDGLIVSIVLVVEVFALTFYIVEVRNPGEFASLHTRIDSLYFTVATLATVGFGDVHAVGQAARALVLVQMVFNVLFVATAAAIMSTRMRDVVRQRSEIKRAQQGGRTENET</sequence>
<dbReference type="OrthoDB" id="9799090at2"/>
<evidence type="ECO:0000256" key="2">
    <source>
        <dbReference type="SAM" id="Phobius"/>
    </source>
</evidence>
<dbReference type="Pfam" id="PF07885">
    <property type="entry name" value="Ion_trans_2"/>
    <property type="match status" value="1"/>
</dbReference>
<accession>A0A4Q4ZBK3</accession>